<dbReference type="RefSeq" id="WP_371149767.1">
    <property type="nucleotide sequence ID" value="NZ_JBFSOO010000001.1"/>
</dbReference>
<dbReference type="InterPro" id="IPR036388">
    <property type="entry name" value="WH-like_DNA-bd_sf"/>
</dbReference>
<keyword evidence="2" id="KW-1185">Reference proteome</keyword>
<proteinExistence type="predicted"/>
<sequence length="58" mass="6485">MTAVAPMMLKNMQEICEAFGKSRKTIIKWRNEGAPIFKDGGVYGAELNAVARWLVERG</sequence>
<comment type="caution">
    <text evidence="1">The sequence shown here is derived from an EMBL/GenBank/DDBJ whole genome shotgun (WGS) entry which is preliminary data.</text>
</comment>
<name>A0ABV4JMW3_9BACT</name>
<evidence type="ECO:0000313" key="1">
    <source>
        <dbReference type="EMBL" id="MEZ6852096.1"/>
    </source>
</evidence>
<gene>
    <name evidence="1" type="ORF">AB2Z07_00885</name>
</gene>
<evidence type="ECO:0000313" key="2">
    <source>
        <dbReference type="Proteomes" id="UP001568358"/>
    </source>
</evidence>
<dbReference type="Proteomes" id="UP001568358">
    <property type="component" value="Unassembled WGS sequence"/>
</dbReference>
<dbReference type="Gene3D" id="1.10.10.10">
    <property type="entry name" value="Winged helix-like DNA-binding domain superfamily/Winged helix DNA-binding domain"/>
    <property type="match status" value="1"/>
</dbReference>
<evidence type="ECO:0008006" key="3">
    <source>
        <dbReference type="Google" id="ProtNLM"/>
    </source>
</evidence>
<protein>
    <recommendedName>
        <fullName evidence="3">DNA-binding protein</fullName>
    </recommendedName>
</protein>
<dbReference type="InterPro" id="IPR009061">
    <property type="entry name" value="DNA-bd_dom_put_sf"/>
</dbReference>
<dbReference type="SUPFAM" id="SSF46955">
    <property type="entry name" value="Putative DNA-binding domain"/>
    <property type="match status" value="1"/>
</dbReference>
<organism evidence="1 2">
    <name type="scientific">Halodesulfovibrio aestuarii</name>
    <dbReference type="NCBI Taxonomy" id="126333"/>
    <lineage>
        <taxon>Bacteria</taxon>
        <taxon>Pseudomonadati</taxon>
        <taxon>Thermodesulfobacteriota</taxon>
        <taxon>Desulfovibrionia</taxon>
        <taxon>Desulfovibrionales</taxon>
        <taxon>Desulfovibrionaceae</taxon>
        <taxon>Halodesulfovibrio</taxon>
    </lineage>
</organism>
<reference evidence="1 2" key="1">
    <citation type="submission" date="2024-07" db="EMBL/GenBank/DDBJ databases">
        <title>Active virus-host system and metabolic interactions in a Lokiarchaeon culture.</title>
        <authorList>
            <person name="Ponce Toledo R.I."/>
            <person name="Rodrigues Oliveira T."/>
            <person name="Schleper C."/>
        </authorList>
    </citation>
    <scope>NUCLEOTIDE SEQUENCE [LARGE SCALE GENOMIC DNA]</scope>
    <source>
        <strain evidence="1 2">B35</strain>
    </source>
</reference>
<accession>A0ABV4JMW3</accession>
<dbReference type="EMBL" id="JBFSOO010000001">
    <property type="protein sequence ID" value="MEZ6852096.1"/>
    <property type="molecule type" value="Genomic_DNA"/>
</dbReference>